<dbReference type="Gene3D" id="3.40.50.1820">
    <property type="entry name" value="alpha/beta hydrolase"/>
    <property type="match status" value="1"/>
</dbReference>
<dbReference type="SUPFAM" id="SSF53474">
    <property type="entry name" value="alpha/beta-Hydrolases"/>
    <property type="match status" value="1"/>
</dbReference>
<dbReference type="InterPro" id="IPR050471">
    <property type="entry name" value="AB_hydrolase"/>
</dbReference>
<dbReference type="EMBL" id="LT985188">
    <property type="protein sequence ID" value="SPD85410.1"/>
    <property type="molecule type" value="Genomic_DNA"/>
</dbReference>
<dbReference type="GO" id="GO:0003824">
    <property type="term" value="F:catalytic activity"/>
    <property type="evidence" value="ECO:0007669"/>
    <property type="project" value="UniProtKB-ARBA"/>
</dbReference>
<dbReference type="PRINTS" id="PR00111">
    <property type="entry name" value="ABHYDROLASE"/>
</dbReference>
<sequence>MVPAILFATDMANPYATDLVEVGELRLYVEQYGDPDGPATPLLLHGGLFDIELQFGALLPGLSAGRRVIAVEFQGHGHTNDLDRPFSSAAFAGDVLGVLDHLGLNCVDVFGFSVGGAVALELAVRRPERVRRLIASSVSFRASGMRGSENAQAVGEMKVEMIAGTPMEAAYLAKSPHPDHEHLQGLLDKLGATYAGGFPDWADDDIRGIAAPTLITVGDADMVSLDHAVEFLRLRGGDVNGDFDGLPASQLAVFPGTSHFTGIGRTDLVIDVVVPFLDA</sequence>
<name>A0A2N9JCY3_9ACTN</name>
<dbReference type="PANTHER" id="PTHR43433">
    <property type="entry name" value="HYDROLASE, ALPHA/BETA FOLD FAMILY PROTEIN"/>
    <property type="match status" value="1"/>
</dbReference>
<evidence type="ECO:0000313" key="3">
    <source>
        <dbReference type="Proteomes" id="UP000238164"/>
    </source>
</evidence>
<evidence type="ECO:0000259" key="1">
    <source>
        <dbReference type="Pfam" id="PF00561"/>
    </source>
</evidence>
<dbReference type="Proteomes" id="UP000238164">
    <property type="component" value="Chromosome 1"/>
</dbReference>
<dbReference type="AlphaFoldDB" id="A0A2N9JCY3"/>
<feature type="domain" description="AB hydrolase-1" evidence="1">
    <location>
        <begin position="42"/>
        <end position="138"/>
    </location>
</feature>
<protein>
    <submittedName>
        <fullName evidence="2">Pimeloyl-ACP methyl ester carboxylesterase</fullName>
    </submittedName>
</protein>
<gene>
    <name evidence="2" type="ORF">MPLG2_0374</name>
</gene>
<dbReference type="InterPro" id="IPR000073">
    <property type="entry name" value="AB_hydrolase_1"/>
</dbReference>
<dbReference type="Pfam" id="PF00561">
    <property type="entry name" value="Abhydrolase_1"/>
    <property type="match status" value="1"/>
</dbReference>
<accession>A0A2N9JCY3</accession>
<organism evidence="2 3">
    <name type="scientific">Micropruina glycogenica</name>
    <dbReference type="NCBI Taxonomy" id="75385"/>
    <lineage>
        <taxon>Bacteria</taxon>
        <taxon>Bacillati</taxon>
        <taxon>Actinomycetota</taxon>
        <taxon>Actinomycetes</taxon>
        <taxon>Propionibacteriales</taxon>
        <taxon>Nocardioidaceae</taxon>
        <taxon>Micropruina</taxon>
    </lineage>
</organism>
<reference evidence="2 3" key="1">
    <citation type="submission" date="2018-02" db="EMBL/GenBank/DDBJ databases">
        <authorList>
            <person name="Cohen D.B."/>
            <person name="Kent A.D."/>
        </authorList>
    </citation>
    <scope>NUCLEOTIDE SEQUENCE [LARGE SCALE GENOMIC DNA]</scope>
    <source>
        <strain evidence="2">1</strain>
    </source>
</reference>
<dbReference type="PANTHER" id="PTHR43433:SF5">
    <property type="entry name" value="AB HYDROLASE-1 DOMAIN-CONTAINING PROTEIN"/>
    <property type="match status" value="1"/>
</dbReference>
<evidence type="ECO:0000313" key="2">
    <source>
        <dbReference type="EMBL" id="SPD85410.1"/>
    </source>
</evidence>
<proteinExistence type="predicted"/>
<dbReference type="InterPro" id="IPR029058">
    <property type="entry name" value="AB_hydrolase_fold"/>
</dbReference>
<keyword evidence="3" id="KW-1185">Reference proteome</keyword>
<dbReference type="KEGG" id="mgg:MPLG2_0374"/>